<organism evidence="1 2">
    <name type="scientific">Nesidiocoris tenuis</name>
    <dbReference type="NCBI Taxonomy" id="355587"/>
    <lineage>
        <taxon>Eukaryota</taxon>
        <taxon>Metazoa</taxon>
        <taxon>Ecdysozoa</taxon>
        <taxon>Arthropoda</taxon>
        <taxon>Hexapoda</taxon>
        <taxon>Insecta</taxon>
        <taxon>Pterygota</taxon>
        <taxon>Neoptera</taxon>
        <taxon>Paraneoptera</taxon>
        <taxon>Hemiptera</taxon>
        <taxon>Heteroptera</taxon>
        <taxon>Panheteroptera</taxon>
        <taxon>Cimicomorpha</taxon>
        <taxon>Miridae</taxon>
        <taxon>Dicyphina</taxon>
        <taxon>Nesidiocoris</taxon>
    </lineage>
</organism>
<proteinExistence type="predicted"/>
<evidence type="ECO:0000313" key="1">
    <source>
        <dbReference type="EMBL" id="CAB0003745.1"/>
    </source>
</evidence>
<evidence type="ECO:0000313" key="2">
    <source>
        <dbReference type="Proteomes" id="UP000479000"/>
    </source>
</evidence>
<feature type="non-terminal residue" evidence="1">
    <location>
        <position position="1"/>
    </location>
</feature>
<reference evidence="1 2" key="1">
    <citation type="submission" date="2020-02" db="EMBL/GenBank/DDBJ databases">
        <authorList>
            <person name="Ferguson B K."/>
        </authorList>
    </citation>
    <scope>NUCLEOTIDE SEQUENCE [LARGE SCALE GENOMIC DNA]</scope>
</reference>
<dbReference type="EMBL" id="CADCXU010013739">
    <property type="protein sequence ID" value="CAB0003745.1"/>
    <property type="molecule type" value="Genomic_DNA"/>
</dbReference>
<gene>
    <name evidence="1" type="ORF">NTEN_LOCUS9240</name>
</gene>
<dbReference type="AlphaFoldDB" id="A0A6H5GK66"/>
<protein>
    <submittedName>
        <fullName evidence="1">Uncharacterized protein</fullName>
    </submittedName>
</protein>
<dbReference type="Proteomes" id="UP000479000">
    <property type="component" value="Unassembled WGS sequence"/>
</dbReference>
<keyword evidence="2" id="KW-1185">Reference proteome</keyword>
<accession>A0A6H5GK66</accession>
<sequence>APPPPSSAFGCRRRWWSSCAERETRLRARPRLPMRNISISSVASWPTSARCYSLRVHICR</sequence>
<name>A0A6H5GK66_9HEMI</name>